<name>A0A9W6IJZ2_9PROT</name>
<keyword evidence="3" id="KW-1185">Reference proteome</keyword>
<evidence type="ECO:0000256" key="1">
    <source>
        <dbReference type="SAM" id="MobiDB-lite"/>
    </source>
</evidence>
<dbReference type="CDD" id="cd00093">
    <property type="entry name" value="HTH_XRE"/>
    <property type="match status" value="1"/>
</dbReference>
<reference evidence="2" key="2">
    <citation type="submission" date="2023-01" db="EMBL/GenBank/DDBJ databases">
        <authorList>
            <person name="Sun Q."/>
            <person name="Evtushenko L."/>
        </authorList>
    </citation>
    <scope>NUCLEOTIDE SEQUENCE</scope>
    <source>
        <strain evidence="2">VKM B-1513</strain>
    </source>
</reference>
<evidence type="ECO:0000313" key="2">
    <source>
        <dbReference type="EMBL" id="GLK51707.1"/>
    </source>
</evidence>
<dbReference type="Proteomes" id="UP001143486">
    <property type="component" value="Unassembled WGS sequence"/>
</dbReference>
<evidence type="ECO:0000313" key="3">
    <source>
        <dbReference type="Proteomes" id="UP001143486"/>
    </source>
</evidence>
<feature type="region of interest" description="Disordered" evidence="1">
    <location>
        <begin position="89"/>
        <end position="109"/>
    </location>
</feature>
<dbReference type="AlphaFoldDB" id="A0A9W6IJZ2"/>
<dbReference type="InterPro" id="IPR001387">
    <property type="entry name" value="Cro/C1-type_HTH"/>
</dbReference>
<keyword evidence="2" id="KW-0238">DNA-binding</keyword>
<accession>A0A9W6IJZ2</accession>
<organism evidence="2 3">
    <name type="scientific">Maricaulis virginensis</name>
    <dbReference type="NCBI Taxonomy" id="144022"/>
    <lineage>
        <taxon>Bacteria</taxon>
        <taxon>Pseudomonadati</taxon>
        <taxon>Pseudomonadota</taxon>
        <taxon>Alphaproteobacteria</taxon>
        <taxon>Maricaulales</taxon>
        <taxon>Maricaulaceae</taxon>
        <taxon>Maricaulis</taxon>
    </lineage>
</organism>
<proteinExistence type="predicted"/>
<sequence>MWQDTLKYVAENDMPYADFLVELGKAGLSVRAFAELVGMNPNSISNYARNGELPTHLALIAVLITGMSELGGDYRQAMSKVALTPKKVRGGARKGHFGGDRQSSLDLVP</sequence>
<dbReference type="GO" id="GO:0003677">
    <property type="term" value="F:DNA binding"/>
    <property type="evidence" value="ECO:0007669"/>
    <property type="project" value="UniProtKB-KW"/>
</dbReference>
<reference evidence="2" key="1">
    <citation type="journal article" date="2014" name="Int. J. Syst. Evol. Microbiol.">
        <title>Complete genome sequence of Corynebacterium casei LMG S-19264T (=DSM 44701T), isolated from a smear-ripened cheese.</title>
        <authorList>
            <consortium name="US DOE Joint Genome Institute (JGI-PGF)"/>
            <person name="Walter F."/>
            <person name="Albersmeier A."/>
            <person name="Kalinowski J."/>
            <person name="Ruckert C."/>
        </authorList>
    </citation>
    <scope>NUCLEOTIDE SEQUENCE</scope>
    <source>
        <strain evidence="2">VKM B-1513</strain>
    </source>
</reference>
<gene>
    <name evidence="2" type="ORF">GCM10017621_12150</name>
</gene>
<dbReference type="EMBL" id="BSFE01000003">
    <property type="protein sequence ID" value="GLK51707.1"/>
    <property type="molecule type" value="Genomic_DNA"/>
</dbReference>
<protein>
    <submittedName>
        <fullName evidence="2">DNA-binding protein</fullName>
    </submittedName>
</protein>
<comment type="caution">
    <text evidence="2">The sequence shown here is derived from an EMBL/GenBank/DDBJ whole genome shotgun (WGS) entry which is preliminary data.</text>
</comment>